<evidence type="ECO:0000256" key="4">
    <source>
        <dbReference type="ARBA" id="ARBA00022683"/>
    </source>
</evidence>
<evidence type="ECO:0000256" key="2">
    <source>
        <dbReference type="ARBA" id="ARBA00010736"/>
    </source>
</evidence>
<comment type="subcellular location">
    <subcellularLocation>
        <location evidence="1">Cytoplasm</location>
    </subcellularLocation>
</comment>
<dbReference type="InterPro" id="IPR035895">
    <property type="entry name" value="HPr-like_sf"/>
</dbReference>
<dbReference type="NCBIfam" id="TIGR01003">
    <property type="entry name" value="PTS_HPr_family"/>
    <property type="match status" value="1"/>
</dbReference>
<evidence type="ECO:0000256" key="3">
    <source>
        <dbReference type="ARBA" id="ARBA00022490"/>
    </source>
</evidence>
<dbReference type="CDD" id="cd00367">
    <property type="entry name" value="PTS-HPr_like"/>
    <property type="match status" value="1"/>
</dbReference>
<protein>
    <submittedName>
        <fullName evidence="6">PTS system, glucose-specific IIA component</fullName>
    </submittedName>
</protein>
<dbReference type="Pfam" id="PF00381">
    <property type="entry name" value="PTS-HPr"/>
    <property type="match status" value="1"/>
</dbReference>
<dbReference type="PRINTS" id="PR00107">
    <property type="entry name" value="PHOSPHOCPHPR"/>
</dbReference>
<dbReference type="SUPFAM" id="SSF55594">
    <property type="entry name" value="HPr-like"/>
    <property type="match status" value="1"/>
</dbReference>
<dbReference type="Proteomes" id="UP000214646">
    <property type="component" value="Unassembled WGS sequence"/>
</dbReference>
<dbReference type="InterPro" id="IPR000032">
    <property type="entry name" value="HPr-like"/>
</dbReference>
<feature type="domain" description="HPr" evidence="5">
    <location>
        <begin position="15"/>
        <end position="102"/>
    </location>
</feature>
<dbReference type="AlphaFoldDB" id="A0A225EAV8"/>
<dbReference type="PANTHER" id="PTHR33705">
    <property type="entry name" value="PHOSPHOCARRIER PROTEIN HPR"/>
    <property type="match status" value="1"/>
</dbReference>
<evidence type="ECO:0000259" key="5">
    <source>
        <dbReference type="PROSITE" id="PS51350"/>
    </source>
</evidence>
<organism evidence="6 7">
    <name type="scientific">Fimbriiglobus ruber</name>
    <dbReference type="NCBI Taxonomy" id="1908690"/>
    <lineage>
        <taxon>Bacteria</taxon>
        <taxon>Pseudomonadati</taxon>
        <taxon>Planctomycetota</taxon>
        <taxon>Planctomycetia</taxon>
        <taxon>Gemmatales</taxon>
        <taxon>Gemmataceae</taxon>
        <taxon>Fimbriiglobus</taxon>
    </lineage>
</organism>
<keyword evidence="4" id="KW-0598">Phosphotransferase system</keyword>
<evidence type="ECO:0000313" key="7">
    <source>
        <dbReference type="Proteomes" id="UP000214646"/>
    </source>
</evidence>
<dbReference type="InterPro" id="IPR050399">
    <property type="entry name" value="HPr"/>
</dbReference>
<dbReference type="EMBL" id="NIDE01000001">
    <property type="protein sequence ID" value="OWK46519.1"/>
    <property type="molecule type" value="Genomic_DNA"/>
</dbReference>
<keyword evidence="3" id="KW-0963">Cytoplasm</keyword>
<name>A0A225EAV8_9BACT</name>
<dbReference type="PANTHER" id="PTHR33705:SF2">
    <property type="entry name" value="PHOSPHOCARRIER PROTEIN NPR"/>
    <property type="match status" value="1"/>
</dbReference>
<dbReference type="PROSITE" id="PS51350">
    <property type="entry name" value="PTS_HPR_DOM"/>
    <property type="match status" value="1"/>
</dbReference>
<comment type="caution">
    <text evidence="6">The sequence shown here is derived from an EMBL/GenBank/DDBJ whole genome shotgun (WGS) entry which is preliminary data.</text>
</comment>
<gene>
    <name evidence="6" type="ORF">FRUB_00218</name>
</gene>
<evidence type="ECO:0000313" key="6">
    <source>
        <dbReference type="EMBL" id="OWK46519.1"/>
    </source>
</evidence>
<sequence length="102" mass="10581">MKPTGGNLGMVVNVPLRRTVTVANPAGLHMRPATAFAQCARGYRAAVTVWNGTKRADGKSSLDLILLVALPGDVLVVEADGDDAPDALNRLADLLADPGDGF</sequence>
<comment type="similarity">
    <text evidence="2">Belongs to the HPr family.</text>
</comment>
<dbReference type="Gene3D" id="3.30.1340.10">
    <property type="entry name" value="HPr-like"/>
    <property type="match status" value="1"/>
</dbReference>
<dbReference type="GO" id="GO:0005737">
    <property type="term" value="C:cytoplasm"/>
    <property type="evidence" value="ECO:0007669"/>
    <property type="project" value="UniProtKB-SubCell"/>
</dbReference>
<dbReference type="GO" id="GO:0009401">
    <property type="term" value="P:phosphoenolpyruvate-dependent sugar phosphotransferase system"/>
    <property type="evidence" value="ECO:0007669"/>
    <property type="project" value="UniProtKB-KW"/>
</dbReference>
<proteinExistence type="inferred from homology"/>
<accession>A0A225EAV8</accession>
<reference evidence="7" key="1">
    <citation type="submission" date="2017-06" db="EMBL/GenBank/DDBJ databases">
        <title>Genome analysis of Fimbriiglobus ruber SP5, the first member of the order Planctomycetales with confirmed chitinolytic capability.</title>
        <authorList>
            <person name="Ravin N.V."/>
            <person name="Rakitin A.L."/>
            <person name="Ivanova A.A."/>
            <person name="Beletsky A.V."/>
            <person name="Kulichevskaya I.S."/>
            <person name="Mardanov A.V."/>
            <person name="Dedysh S.N."/>
        </authorList>
    </citation>
    <scope>NUCLEOTIDE SEQUENCE [LARGE SCALE GENOMIC DNA]</scope>
    <source>
        <strain evidence="7">SP5</strain>
    </source>
</reference>
<evidence type="ECO:0000256" key="1">
    <source>
        <dbReference type="ARBA" id="ARBA00004496"/>
    </source>
</evidence>
<keyword evidence="7" id="KW-1185">Reference proteome</keyword>